<dbReference type="Proteomes" id="UP000215453">
    <property type="component" value="Chromosome 5"/>
</dbReference>
<keyword evidence="1" id="KW-1133">Transmembrane helix</keyword>
<reference evidence="2 3" key="1">
    <citation type="submission" date="2016-10" db="EMBL/GenBank/DDBJ databases">
        <authorList>
            <person name="Varghese N."/>
        </authorList>
    </citation>
    <scope>NUCLEOTIDE SEQUENCE [LARGE SCALE GENOMIC DNA]</scope>
</reference>
<evidence type="ECO:0000256" key="1">
    <source>
        <dbReference type="SAM" id="Phobius"/>
    </source>
</evidence>
<keyword evidence="1" id="KW-0472">Membrane</keyword>
<dbReference type="EMBL" id="LT882680">
    <property type="protein sequence ID" value="SMY24673.1"/>
    <property type="molecule type" value="Genomic_DNA"/>
</dbReference>
<accession>A0A1Y6LJU3</accession>
<feature type="transmembrane region" description="Helical" evidence="1">
    <location>
        <begin position="20"/>
        <end position="38"/>
    </location>
</feature>
<sequence length="530" mass="59429">MRVVSTGKQSTALYSCLEHIGTPLICLLLVALFTGLFFSRALPHSDSGSSNSKFSCSADGKVIPPLGYPKDQNWDPRLFLSITLAFGNLNFPQAKAIDVCWDFAIGRGGQALVAILVYPTMRNSLLTLLEKRPLRMPLVTSLTFEHFSVWSWWALAKEMIHSWSWRLSAYLYIVSYLLAFGTLVSAMTGYQAKQAPFYRSGNNLMDYSKVRLVPAATVTDADRLGLPSQVTVWGSTSDPNYPLWNYTALAGVCNSTYRSSGIEANGTLRSNDTVYGDVWSGTYAPTEVSDLFTIDWFFNQTPPDSRSASTYASRYGALGWRDCTTSNITIANYTHSLRAPPLHFEYQPDLYLDENGKVLDEHWLQKVSTCQTLETYQWGFSSLMLFTFCMATAIFLTVLLTLNLDIYLNSQVNRVHQDFSLHRDILDYASEIQAEVGKDKADSMPSKVLESYMGSLSAEARVSAYEYPPSRAQTFRKQHGRRFRRLRAELRAGHAYSMGEMKRSLGLTYGPVPKASASDGFDDVRLYDVT</sequence>
<organism evidence="2 3">
    <name type="scientific">Zymoseptoria tritici ST99CH_1A5</name>
    <dbReference type="NCBI Taxonomy" id="1276529"/>
    <lineage>
        <taxon>Eukaryota</taxon>
        <taxon>Fungi</taxon>
        <taxon>Dikarya</taxon>
        <taxon>Ascomycota</taxon>
        <taxon>Pezizomycotina</taxon>
        <taxon>Dothideomycetes</taxon>
        <taxon>Dothideomycetidae</taxon>
        <taxon>Mycosphaerellales</taxon>
        <taxon>Mycosphaerellaceae</taxon>
        <taxon>Zymoseptoria</taxon>
    </lineage>
</organism>
<evidence type="ECO:0000313" key="2">
    <source>
        <dbReference type="EMBL" id="SMY24673.1"/>
    </source>
</evidence>
<feature type="transmembrane region" description="Helical" evidence="1">
    <location>
        <begin position="383"/>
        <end position="404"/>
    </location>
</feature>
<dbReference type="AlphaFoldDB" id="A0A1Y6LJU3"/>
<proteinExistence type="predicted"/>
<gene>
    <name evidence="2" type="ORF">ZT1A5_G6114</name>
</gene>
<keyword evidence="1" id="KW-0812">Transmembrane</keyword>
<name>A0A1Y6LJU3_ZYMTR</name>
<evidence type="ECO:0000313" key="3">
    <source>
        <dbReference type="Proteomes" id="UP000215453"/>
    </source>
</evidence>
<protein>
    <submittedName>
        <fullName evidence="2">Uncharacterized protein</fullName>
    </submittedName>
</protein>
<feature type="transmembrane region" description="Helical" evidence="1">
    <location>
        <begin position="167"/>
        <end position="190"/>
    </location>
</feature>